<dbReference type="Gene3D" id="1.20.1090.10">
    <property type="entry name" value="Dehydroquinate synthase-like - alpha domain"/>
    <property type="match status" value="1"/>
</dbReference>
<protein>
    <submittedName>
        <fullName evidence="7">Alcohol dehydrogenase</fullName>
    </submittedName>
</protein>
<feature type="domain" description="Alcohol dehydrogenase iron-type/glycerol dehydrogenase GldA" evidence="5">
    <location>
        <begin position="11"/>
        <end position="175"/>
    </location>
</feature>
<evidence type="ECO:0000256" key="4">
    <source>
        <dbReference type="ARBA" id="ARBA00023027"/>
    </source>
</evidence>
<dbReference type="InterPro" id="IPR001670">
    <property type="entry name" value="ADH_Fe/GldA"/>
</dbReference>
<organism evidence="7 8">
    <name type="scientific">Marinobacter maroccanus</name>
    <dbReference type="NCBI Taxonomy" id="2055143"/>
    <lineage>
        <taxon>Bacteria</taxon>
        <taxon>Pseudomonadati</taxon>
        <taxon>Pseudomonadota</taxon>
        <taxon>Gammaproteobacteria</taxon>
        <taxon>Pseudomonadales</taxon>
        <taxon>Marinobacteraceae</taxon>
        <taxon>Marinobacter</taxon>
    </lineage>
</organism>
<dbReference type="InterPro" id="IPR056798">
    <property type="entry name" value="ADH_Fe_C"/>
</dbReference>
<comment type="caution">
    <text evidence="7">The sequence shown here is derived from an EMBL/GenBank/DDBJ whole genome shotgun (WGS) entry which is preliminary data.</text>
</comment>
<dbReference type="Pfam" id="PF25137">
    <property type="entry name" value="ADH_Fe_C"/>
    <property type="match status" value="1"/>
</dbReference>
<dbReference type="SUPFAM" id="SSF56796">
    <property type="entry name" value="Dehydroquinate synthase-like"/>
    <property type="match status" value="1"/>
</dbReference>
<dbReference type="InterPro" id="IPR018211">
    <property type="entry name" value="ADH_Fe_CS"/>
</dbReference>
<dbReference type="FunFam" id="1.20.1090.10:FF:000001">
    <property type="entry name" value="Aldehyde-alcohol dehydrogenase"/>
    <property type="match status" value="1"/>
</dbReference>
<sequence length="385" mass="39977">MTAFTFNTTKSVICEPGAIKRLGQIVKEHMGKKVLLVTDPGLIKAGLLDVATTSLNEAGVRYELFDGVVADPPVSVVEAALADALEAGVDGVIGFGGGSSMDVAKLIALLIGGGEKLDDVYGVGQAKGQRLPLIQIPTTAGTGSEVTPISIITVGETEKKGVVAPQLLPDIALLDAELTLGLPAHVTAATGIDAMVHSIESYTSASANNNPVSKALAREALRLLGANIETAVKDGSNVKARSDMLLGAMLAGQAFANSPVAAVHALAYPIGGIFHVPHGLSNALVLPHVMRFNAETCDKAYAILATDVFPDLATAPVDQRVNQFIDRLEALSADLGLEQTLREVGIGESDLATLASDAMKQTRLLVNNPREVSETDALAIYKAAF</sequence>
<dbReference type="CDD" id="cd08193">
    <property type="entry name" value="HVD"/>
    <property type="match status" value="1"/>
</dbReference>
<dbReference type="PANTHER" id="PTHR11496">
    <property type="entry name" value="ALCOHOL DEHYDROGENASE"/>
    <property type="match status" value="1"/>
</dbReference>
<keyword evidence="8" id="KW-1185">Reference proteome</keyword>
<evidence type="ECO:0000259" key="6">
    <source>
        <dbReference type="Pfam" id="PF25137"/>
    </source>
</evidence>
<proteinExistence type="inferred from homology"/>
<comment type="similarity">
    <text evidence="2">Belongs to the iron-containing alcohol dehydrogenase family.</text>
</comment>
<evidence type="ECO:0000259" key="5">
    <source>
        <dbReference type="Pfam" id="PF00465"/>
    </source>
</evidence>
<evidence type="ECO:0000256" key="1">
    <source>
        <dbReference type="ARBA" id="ARBA00001962"/>
    </source>
</evidence>
<name>A0A2S5Z822_9GAMM</name>
<gene>
    <name evidence="7" type="ORF">KEHDKFFH_13945</name>
</gene>
<dbReference type="GO" id="GO:0004022">
    <property type="term" value="F:alcohol dehydrogenase (NAD+) activity"/>
    <property type="evidence" value="ECO:0007669"/>
    <property type="project" value="TreeGrafter"/>
</dbReference>
<accession>A0A2S5Z822</accession>
<evidence type="ECO:0000256" key="3">
    <source>
        <dbReference type="ARBA" id="ARBA00023002"/>
    </source>
</evidence>
<evidence type="ECO:0000256" key="2">
    <source>
        <dbReference type="ARBA" id="ARBA00007358"/>
    </source>
</evidence>
<dbReference type="GO" id="GO:0046872">
    <property type="term" value="F:metal ion binding"/>
    <property type="evidence" value="ECO:0007669"/>
    <property type="project" value="InterPro"/>
</dbReference>
<dbReference type="PROSITE" id="PS00913">
    <property type="entry name" value="ADH_IRON_1"/>
    <property type="match status" value="1"/>
</dbReference>
<dbReference type="InterPro" id="IPR039697">
    <property type="entry name" value="Alcohol_dehydrogenase_Fe"/>
</dbReference>
<evidence type="ECO:0000313" key="7">
    <source>
        <dbReference type="EMBL" id="PPI83468.1"/>
    </source>
</evidence>
<feature type="domain" description="Fe-containing alcohol dehydrogenase-like C-terminal" evidence="6">
    <location>
        <begin position="187"/>
        <end position="385"/>
    </location>
</feature>
<keyword evidence="3" id="KW-0560">Oxidoreductase</keyword>
<dbReference type="Pfam" id="PF00465">
    <property type="entry name" value="Fe-ADH"/>
    <property type="match status" value="1"/>
</dbReference>
<dbReference type="Proteomes" id="UP000239917">
    <property type="component" value="Unassembled WGS sequence"/>
</dbReference>
<dbReference type="RefSeq" id="WP_104322462.1">
    <property type="nucleotide sequence ID" value="NZ_PSSX01000013.1"/>
</dbReference>
<dbReference type="Gene3D" id="3.40.50.1970">
    <property type="match status" value="1"/>
</dbReference>
<keyword evidence="4" id="KW-0520">NAD</keyword>
<dbReference type="AlphaFoldDB" id="A0A2S5Z822"/>
<dbReference type="OrthoDB" id="9815791at2"/>
<dbReference type="PANTHER" id="PTHR11496:SF102">
    <property type="entry name" value="ALCOHOL DEHYDROGENASE 4"/>
    <property type="match status" value="1"/>
</dbReference>
<comment type="cofactor">
    <cofactor evidence="1">
        <name>Fe cation</name>
        <dbReference type="ChEBI" id="CHEBI:24875"/>
    </cofactor>
</comment>
<evidence type="ECO:0000313" key="8">
    <source>
        <dbReference type="Proteomes" id="UP000239917"/>
    </source>
</evidence>
<dbReference type="EMBL" id="PSSX01000013">
    <property type="protein sequence ID" value="PPI83468.1"/>
    <property type="molecule type" value="Genomic_DNA"/>
</dbReference>
<reference evidence="7 8" key="1">
    <citation type="submission" date="2018-01" db="EMBL/GenBank/DDBJ databases">
        <title>Complete genome sequences of the type strains of Marinobacter flavimaris and Marinobacter maroccanus.</title>
        <authorList>
            <person name="Palau M."/>
            <person name="Boujida N."/>
            <person name="Manresa A."/>
            <person name="Minana-Galbis D."/>
        </authorList>
    </citation>
    <scope>NUCLEOTIDE SEQUENCE [LARGE SCALE GENOMIC DNA]</scope>
    <source>
        <strain evidence="7 8">N4</strain>
    </source>
</reference>
<dbReference type="FunFam" id="3.40.50.1970:FF:000003">
    <property type="entry name" value="Alcohol dehydrogenase, iron-containing"/>
    <property type="match status" value="1"/>
</dbReference>